<dbReference type="SUPFAM" id="SSF53448">
    <property type="entry name" value="Nucleotide-diphospho-sugar transferases"/>
    <property type="match status" value="1"/>
</dbReference>
<evidence type="ECO:0000313" key="4">
    <source>
        <dbReference type="Proteomes" id="UP001500392"/>
    </source>
</evidence>
<comment type="caution">
    <text evidence="3">The sequence shown here is derived from an EMBL/GenBank/DDBJ whole genome shotgun (WGS) entry which is preliminary data.</text>
</comment>
<name>A0ABP7W9U2_9GAMM</name>
<keyword evidence="1" id="KW-0460">Magnesium</keyword>
<dbReference type="Proteomes" id="UP001500392">
    <property type="component" value="Unassembled WGS sequence"/>
</dbReference>
<dbReference type="PANTHER" id="PTHR43777:SF1">
    <property type="entry name" value="MOLYBDENUM COFACTOR CYTIDYLYLTRANSFERASE"/>
    <property type="match status" value="1"/>
</dbReference>
<dbReference type="PANTHER" id="PTHR43777">
    <property type="entry name" value="MOLYBDENUM COFACTOR CYTIDYLYLTRANSFERASE"/>
    <property type="match status" value="1"/>
</dbReference>
<evidence type="ECO:0000313" key="3">
    <source>
        <dbReference type="EMBL" id="GAA4084012.1"/>
    </source>
</evidence>
<proteinExistence type="predicted"/>
<evidence type="ECO:0000256" key="1">
    <source>
        <dbReference type="ARBA" id="ARBA00022842"/>
    </source>
</evidence>
<reference evidence="4" key="1">
    <citation type="journal article" date="2019" name="Int. J. Syst. Evol. Microbiol.">
        <title>The Global Catalogue of Microorganisms (GCM) 10K type strain sequencing project: providing services to taxonomists for standard genome sequencing and annotation.</title>
        <authorList>
            <consortium name="The Broad Institute Genomics Platform"/>
            <consortium name="The Broad Institute Genome Sequencing Center for Infectious Disease"/>
            <person name="Wu L."/>
            <person name="Ma J."/>
        </authorList>
    </citation>
    <scope>NUCLEOTIDE SEQUENCE [LARGE SCALE GENOMIC DNA]</scope>
    <source>
        <strain evidence="4">JCM 17304</strain>
    </source>
</reference>
<dbReference type="InterPro" id="IPR029044">
    <property type="entry name" value="Nucleotide-diphossugar_trans"/>
</dbReference>
<gene>
    <name evidence="3" type="ORF">GCM10022414_03400</name>
</gene>
<dbReference type="RefSeq" id="WP_344932010.1">
    <property type="nucleotide sequence ID" value="NZ_BAABDM010000001.1"/>
</dbReference>
<keyword evidence="4" id="KW-1185">Reference proteome</keyword>
<dbReference type="InterPro" id="IPR025877">
    <property type="entry name" value="MobA-like_NTP_Trfase"/>
</dbReference>
<sequence length="199" mass="21191">MGLPLLVLAAGKSRRFGEQDKRFAALPHGGVLINALVRRARKAGLEVSVIIDVADKVAADIDAPCLFAPNAQMGMGHSISDGLKQLALSTSADSVLLLPVDLPLIRIASLQAVAAAARSDNIVVPVCDSRRGHPVAFGREFWPLLADLSGDIGAKSVLNKCAAIVQEVRLSDEGIYQDADTPEQMAELLSRLKPRLRPE</sequence>
<dbReference type="EMBL" id="BAABDM010000001">
    <property type="protein sequence ID" value="GAA4084012.1"/>
    <property type="molecule type" value="Genomic_DNA"/>
</dbReference>
<dbReference type="Gene3D" id="3.90.550.10">
    <property type="entry name" value="Spore Coat Polysaccharide Biosynthesis Protein SpsA, Chain A"/>
    <property type="match status" value="1"/>
</dbReference>
<evidence type="ECO:0000259" key="2">
    <source>
        <dbReference type="Pfam" id="PF12804"/>
    </source>
</evidence>
<organism evidence="3 4">
    <name type="scientific">Zhongshania borealis</name>
    <dbReference type="NCBI Taxonomy" id="889488"/>
    <lineage>
        <taxon>Bacteria</taxon>
        <taxon>Pseudomonadati</taxon>
        <taxon>Pseudomonadota</taxon>
        <taxon>Gammaproteobacteria</taxon>
        <taxon>Cellvibrionales</taxon>
        <taxon>Spongiibacteraceae</taxon>
        <taxon>Zhongshania</taxon>
    </lineage>
</organism>
<protein>
    <submittedName>
        <fullName evidence="3">Nucleotidyltransferase family protein</fullName>
    </submittedName>
</protein>
<dbReference type="Pfam" id="PF12804">
    <property type="entry name" value="NTP_transf_3"/>
    <property type="match status" value="1"/>
</dbReference>
<feature type="domain" description="MobA-like NTP transferase" evidence="2">
    <location>
        <begin position="6"/>
        <end position="160"/>
    </location>
</feature>
<accession>A0ABP7W9U2</accession>